<dbReference type="PRINTS" id="PR00380">
    <property type="entry name" value="KINESINHEAVY"/>
</dbReference>
<gene>
    <name evidence="6" type="ORF">H310_12836</name>
</gene>
<dbReference type="RefSeq" id="XP_008878263.1">
    <property type="nucleotide sequence ID" value="XM_008880041.1"/>
</dbReference>
<dbReference type="InterPro" id="IPR001752">
    <property type="entry name" value="Kinesin_motor_dom"/>
</dbReference>
<dbReference type="Gene3D" id="3.40.850.10">
    <property type="entry name" value="Kinesin motor domain"/>
    <property type="match status" value="1"/>
</dbReference>
<dbReference type="PROSITE" id="PS50067">
    <property type="entry name" value="KINESIN_MOTOR_2"/>
    <property type="match status" value="1"/>
</dbReference>
<feature type="domain" description="Kinesin motor" evidence="5">
    <location>
        <begin position="13"/>
        <end position="365"/>
    </location>
</feature>
<dbReference type="OrthoDB" id="3176171at2759"/>
<feature type="binding site" evidence="3">
    <location>
        <begin position="114"/>
        <end position="121"/>
    </location>
    <ligand>
        <name>ATP</name>
        <dbReference type="ChEBI" id="CHEBI:30616"/>
    </ligand>
</feature>
<dbReference type="GO" id="GO:0005524">
    <property type="term" value="F:ATP binding"/>
    <property type="evidence" value="ECO:0007669"/>
    <property type="project" value="UniProtKB-UniRule"/>
</dbReference>
<dbReference type="eggNOG" id="KOG0242">
    <property type="taxonomic scope" value="Eukaryota"/>
</dbReference>
<feature type="region of interest" description="Disordered" evidence="4">
    <location>
        <begin position="441"/>
        <end position="474"/>
    </location>
</feature>
<reference evidence="6" key="1">
    <citation type="submission" date="2013-12" db="EMBL/GenBank/DDBJ databases">
        <title>The Genome Sequence of Aphanomyces invadans NJM9701.</title>
        <authorList>
            <consortium name="The Broad Institute Genomics Platform"/>
            <person name="Russ C."/>
            <person name="Tyler B."/>
            <person name="van West P."/>
            <person name="Dieguez-Uribeondo J."/>
            <person name="Young S.K."/>
            <person name="Zeng Q."/>
            <person name="Gargeya S."/>
            <person name="Fitzgerald M."/>
            <person name="Abouelleil A."/>
            <person name="Alvarado L."/>
            <person name="Chapman S.B."/>
            <person name="Gainer-Dewar J."/>
            <person name="Goldberg J."/>
            <person name="Griggs A."/>
            <person name="Gujja S."/>
            <person name="Hansen M."/>
            <person name="Howarth C."/>
            <person name="Imamovic A."/>
            <person name="Ireland A."/>
            <person name="Larimer J."/>
            <person name="McCowan C."/>
            <person name="Murphy C."/>
            <person name="Pearson M."/>
            <person name="Poon T.W."/>
            <person name="Priest M."/>
            <person name="Roberts A."/>
            <person name="Saif S."/>
            <person name="Shea T."/>
            <person name="Sykes S."/>
            <person name="Wortman J."/>
            <person name="Nusbaum C."/>
            <person name="Birren B."/>
        </authorList>
    </citation>
    <scope>NUCLEOTIDE SEQUENCE [LARGE SCALE GENOMIC DNA]</scope>
    <source>
        <strain evidence="6">NJM9701</strain>
    </source>
</reference>
<dbReference type="STRING" id="157072.A0A024TG38"/>
<keyword evidence="1" id="KW-0175">Coiled coil</keyword>
<dbReference type="PANTHER" id="PTHR47968">
    <property type="entry name" value="CENTROMERE PROTEIN E"/>
    <property type="match status" value="1"/>
</dbReference>
<dbReference type="SMART" id="SM00129">
    <property type="entry name" value="KISc"/>
    <property type="match status" value="1"/>
</dbReference>
<dbReference type="InterPro" id="IPR027640">
    <property type="entry name" value="Kinesin-like_fam"/>
</dbReference>
<dbReference type="GeneID" id="20089886"/>
<organism evidence="6">
    <name type="scientific">Aphanomyces invadans</name>
    <dbReference type="NCBI Taxonomy" id="157072"/>
    <lineage>
        <taxon>Eukaryota</taxon>
        <taxon>Sar</taxon>
        <taxon>Stramenopiles</taxon>
        <taxon>Oomycota</taxon>
        <taxon>Saprolegniomycetes</taxon>
        <taxon>Saprolegniales</taxon>
        <taxon>Verrucalvaceae</taxon>
        <taxon>Aphanomyces</taxon>
    </lineage>
</organism>
<dbReference type="GO" id="GO:0008017">
    <property type="term" value="F:microtubule binding"/>
    <property type="evidence" value="ECO:0007669"/>
    <property type="project" value="InterPro"/>
</dbReference>
<keyword evidence="3" id="KW-0547">Nucleotide-binding</keyword>
<feature type="compositionally biased region" description="Acidic residues" evidence="4">
    <location>
        <begin position="448"/>
        <end position="461"/>
    </location>
</feature>
<dbReference type="InterPro" id="IPR036961">
    <property type="entry name" value="Kinesin_motor_dom_sf"/>
</dbReference>
<evidence type="ECO:0000256" key="1">
    <source>
        <dbReference type="ARBA" id="ARBA00023054"/>
    </source>
</evidence>
<sequence length="521" mass="56252">MTTSAGTAPVPQRARIGVRIRPWMQDEEGAKYDKNAWTWHNRTISQQIFPADCTSPSAEASAFERRVKEPPTAYTFDRLFPPETSTAVVYASLARGVVMDAMRGAHNGLVVVYGQANSGKTYSVQGKGGMIGLALRDIFEHVHEQRHTAEYAIQVAYVDIGTDERMHDLLAPSPSKTARVVHGPRGNFQLAGHTEELVTSLGHALAVLDAGIAKQGRHGTAHTVLRVTIASQARTKAASPAAPRRSPGNLNPVHVAVLDFVDLAASESVTRAVVPAPGDGRSPGLNKSLLAFGHIMWKRSHETMTHHPMIERADLPYGDSQLTRLLEPSLGPHASLAMLCTISPSLPCLTETHNTLKFASRAKRIHYTLRPSDSMERQGTIDGNVRATAHRLHRVLLPSDEVQVTSNVPPSRSKRVDGTVDAAGDGLIVCRRSTTICCGSSRPSLAPSDDDGDSSAWDDPDAVPPSDNGTAQEDNAAVHAATLDLLRRKISRLSLDPDDASMLLHGLLVLERAYRHAALPP</sequence>
<keyword evidence="2 3" id="KW-0505">Motor protein</keyword>
<dbReference type="GO" id="GO:0003777">
    <property type="term" value="F:microtubule motor activity"/>
    <property type="evidence" value="ECO:0007669"/>
    <property type="project" value="InterPro"/>
</dbReference>
<dbReference type="InterPro" id="IPR027417">
    <property type="entry name" value="P-loop_NTPase"/>
</dbReference>
<name>A0A024TG38_9STRA</name>
<evidence type="ECO:0000256" key="3">
    <source>
        <dbReference type="PROSITE-ProRule" id="PRU00283"/>
    </source>
</evidence>
<keyword evidence="3" id="KW-0067">ATP-binding</keyword>
<dbReference type="SUPFAM" id="SSF52540">
    <property type="entry name" value="P-loop containing nucleoside triphosphate hydrolases"/>
    <property type="match status" value="1"/>
</dbReference>
<dbReference type="Pfam" id="PF00225">
    <property type="entry name" value="Kinesin"/>
    <property type="match status" value="1"/>
</dbReference>
<dbReference type="VEuPathDB" id="FungiDB:H310_12836"/>
<proteinExistence type="inferred from homology"/>
<comment type="similarity">
    <text evidence="3">Belongs to the TRAFAC class myosin-kinesin ATPase superfamily. Kinesin family.</text>
</comment>
<dbReference type="PANTHER" id="PTHR47968:SF75">
    <property type="entry name" value="CENTROMERE-ASSOCIATED PROTEIN E"/>
    <property type="match status" value="1"/>
</dbReference>
<evidence type="ECO:0000256" key="2">
    <source>
        <dbReference type="ARBA" id="ARBA00023175"/>
    </source>
</evidence>
<evidence type="ECO:0000313" key="6">
    <source>
        <dbReference type="EMBL" id="ETV92998.1"/>
    </source>
</evidence>
<evidence type="ECO:0000256" key="4">
    <source>
        <dbReference type="SAM" id="MobiDB-lite"/>
    </source>
</evidence>
<dbReference type="EMBL" id="KI913995">
    <property type="protein sequence ID" value="ETV92998.1"/>
    <property type="molecule type" value="Genomic_DNA"/>
</dbReference>
<dbReference type="AlphaFoldDB" id="A0A024TG38"/>
<evidence type="ECO:0000259" key="5">
    <source>
        <dbReference type="PROSITE" id="PS50067"/>
    </source>
</evidence>
<protein>
    <recommendedName>
        <fullName evidence="5">Kinesin motor domain-containing protein</fullName>
    </recommendedName>
</protein>
<dbReference type="GO" id="GO:0007018">
    <property type="term" value="P:microtubule-based movement"/>
    <property type="evidence" value="ECO:0007669"/>
    <property type="project" value="InterPro"/>
</dbReference>
<accession>A0A024TG38</accession>